<evidence type="ECO:0000313" key="2">
    <source>
        <dbReference type="Proteomes" id="UP000824881"/>
    </source>
</evidence>
<sequence>MHGLKSVARAILLLFTAAQASACGDDGTHDHGRRAASPVPLSPPTRPLQWGDINILHTTDTHGWLLGHQKKSFPEPNYSGDLGDFASFVSHMKQSAIDRDADLLLVDTGDLHDGTGLSDGFPPGGIDGHDSNQFLAQVPYDVMAIGNHELYIYANALDMHTNFAPQLKGRYLTSNVNITVADKQGNPVSIPLGNRFAKFKTRKGRRVTAFGVLFNFTGNDKNTTVQQVSDMVNEKWFHDAIQDEPDFFLVTGHMPVQRDDFPLVFNAIRAVHSNTPIVILGGHSHIRDCVQLDGRSMALESGRYMETIGWMSMDLDRRGSNKDLKFSRRYLDANRFHSRKRSSKFNTPLGKRITNGLLDLAKRFDLDFMFGTAPQDYVINQAPYPSNQSLLSLYAEQVVPVALSVNNTRSSIPSYFVTNSGSQRFDVFAGPFTKNDQIVASPFTNKFLFISNVTLSSATSVLPILNSQGELRRSVDDLDRREKELYAKGNIDIRFRQWLEAMDKRMGEEKRGAGNLTLGYVTHDSCPGVGDDIPHAPLPFFSFPDFIASGVPSVASDTPIDLIFVDFIQDQLLNVLNSVQKDRVFSADDVQVYSPLLTNQVFEGNDDQVGLKVPSHLEVVDQFQLEVRHVPRFATMHITSVVNPETNSAGDVCVLLLSYGDNMVFVGKPRTYEKLERVAREEFSLTESTTMIFETSTLDICRQQKVRISKGAYGAMWQCLDALYVAVKPTEKSSAEVQVTDLPAASSSHDVELPASSPASVDDEVASESDDDDDDDDDDAEEEAAEQPAPPRNRRVAAKRVMSTPPPEHGDANEEIPQEEDEDEGEGGPPSDSPSTEEPANEVHEQEEEPSTRAISEPMHEENNEEEEAAEEEEEEEAGANASAPVHEADVIDEQQETPESPRRPVARQESLDDQEWAEARASSIIRPPTSTPRTPLAQTASIPGTPTRSAAAQTPSSSQVILPLRRSVRSPRPAAPPVIAAHIYPPGSQASESSSRTVTPTYEPPHSQHLHITITYEDKSVEFKTRGRHTIKKVLTSACGQFGLDPRRAALALERNTDSEITSTTCSPDMTLAACGVADGSQFIIRMD</sequence>
<comment type="caution">
    <text evidence="1">The sequence shown here is derived from an EMBL/GenBank/DDBJ whole genome shotgun (WGS) entry which is preliminary data.</text>
</comment>
<reference evidence="1 2" key="1">
    <citation type="journal article" date="2021" name="Appl. Environ. Microbiol.">
        <title>Genetic linkage and physical mapping for an oyster mushroom Pleurotus cornucopiae and QTL analysis for the trait cap color.</title>
        <authorList>
            <person name="Zhang Y."/>
            <person name="Gao W."/>
            <person name="Sonnenberg A."/>
            <person name="Chen Q."/>
            <person name="Zhang J."/>
            <person name="Huang C."/>
        </authorList>
    </citation>
    <scope>NUCLEOTIDE SEQUENCE [LARGE SCALE GENOMIC DNA]</scope>
    <source>
        <strain evidence="1">CCMSSC00406</strain>
    </source>
</reference>
<accession>A0ACB7ISZ3</accession>
<dbReference type="Proteomes" id="UP000824881">
    <property type="component" value="Unassembled WGS sequence"/>
</dbReference>
<keyword evidence="2" id="KW-1185">Reference proteome</keyword>
<gene>
    <name evidence="1" type="ORF">CCMSSC00406_0009438</name>
</gene>
<dbReference type="EMBL" id="WQMT02000007">
    <property type="protein sequence ID" value="KAG9221327.1"/>
    <property type="molecule type" value="Genomic_DNA"/>
</dbReference>
<protein>
    <submittedName>
        <fullName evidence="1">Uncharacterized protein</fullName>
    </submittedName>
</protein>
<organism evidence="1 2">
    <name type="scientific">Pleurotus cornucopiae</name>
    <name type="common">Cornucopia mushroom</name>
    <dbReference type="NCBI Taxonomy" id="5321"/>
    <lineage>
        <taxon>Eukaryota</taxon>
        <taxon>Fungi</taxon>
        <taxon>Dikarya</taxon>
        <taxon>Basidiomycota</taxon>
        <taxon>Agaricomycotina</taxon>
        <taxon>Agaricomycetes</taxon>
        <taxon>Agaricomycetidae</taxon>
        <taxon>Agaricales</taxon>
        <taxon>Pleurotineae</taxon>
        <taxon>Pleurotaceae</taxon>
        <taxon>Pleurotus</taxon>
    </lineage>
</organism>
<name>A0ACB7ISZ3_PLECO</name>
<proteinExistence type="predicted"/>
<evidence type="ECO:0000313" key="1">
    <source>
        <dbReference type="EMBL" id="KAG9221327.1"/>
    </source>
</evidence>